<dbReference type="GO" id="GO:0004673">
    <property type="term" value="F:protein histidine kinase activity"/>
    <property type="evidence" value="ECO:0007669"/>
    <property type="project" value="UniProtKB-EC"/>
</dbReference>
<evidence type="ECO:0000313" key="7">
    <source>
        <dbReference type="EMBL" id="NJB69110.1"/>
    </source>
</evidence>
<dbReference type="Gene3D" id="3.30.450.20">
    <property type="entry name" value="PAS domain"/>
    <property type="match status" value="3"/>
</dbReference>
<dbReference type="Proteomes" id="UP000580856">
    <property type="component" value="Unassembled WGS sequence"/>
</dbReference>
<sequence length="551" mass="61751">MDALDFYAAGLSKSRDCGIIFEREGQVLFVNRAYLDKRGLDEEDVLGRNILDLVEPAELDTLRGAIAHAMGTTHMAEVVLRMRTRDGSGVRQVRWQGIEILSTDERPNIIVAQGRPLHPLGHDDEGMGFTITPDGTILDVSEAICAMCGYTREEVLATNTGELYYSPEDRRTIKAMLRRGGIERGQVTLRTKTGAPLTFLFTVQPVRDASDRALVFSGYFLPLGFPQSPRLAKDFSPIVHALPDIAWVQGRDHRMVAANEAYCTAFGLAHDDIIGRSETDFLPEDLARPLIQAAIHVFQERREIVAPMAKHFTGQDRWYRVVRRPVFDDANRDVIGLVGICKDITAQVEQETTYMRELGDSDCDALIVIDSQGNIIRRSMRLLSPPVLATPDDSGQVAQDLTQIVDILHPDDLPTAQETMRKVMTLKKPASFECRVRNMRRRYTRVFIRAHFNDAFFDEPRMYVAVRDMSRTDALRAAENVLERLKSATDSATFRELAEFLNVSSASISNAKKNERIPPDWLITVGMRTGTSVDWLLTGLGQSRLVRGGGE</sequence>
<dbReference type="InterPro" id="IPR010744">
    <property type="entry name" value="Phage_CI_N"/>
</dbReference>
<dbReference type="InterPro" id="IPR035965">
    <property type="entry name" value="PAS-like_dom_sf"/>
</dbReference>
<dbReference type="NCBIfam" id="TIGR00229">
    <property type="entry name" value="sensory_box"/>
    <property type="match status" value="3"/>
</dbReference>
<keyword evidence="4" id="KW-0808">Transferase</keyword>
<dbReference type="SMART" id="SM00086">
    <property type="entry name" value="PAC"/>
    <property type="match status" value="4"/>
</dbReference>
<dbReference type="PROSITE" id="PS50112">
    <property type="entry name" value="PAS"/>
    <property type="match status" value="2"/>
</dbReference>
<dbReference type="InterPro" id="IPR001610">
    <property type="entry name" value="PAC"/>
</dbReference>
<dbReference type="AlphaFoldDB" id="A0A846QQ50"/>
<dbReference type="InterPro" id="IPR010982">
    <property type="entry name" value="Lambda_DNA-bd_dom_sf"/>
</dbReference>
<evidence type="ECO:0000313" key="8">
    <source>
        <dbReference type="Proteomes" id="UP000580856"/>
    </source>
</evidence>
<dbReference type="PANTHER" id="PTHR43304">
    <property type="entry name" value="PHYTOCHROME-LIKE PROTEIN CPH1"/>
    <property type="match status" value="1"/>
</dbReference>
<keyword evidence="8" id="KW-1185">Reference proteome</keyword>
<evidence type="ECO:0000259" key="6">
    <source>
        <dbReference type="PROSITE" id="PS50112"/>
    </source>
</evidence>
<dbReference type="Gene3D" id="1.10.260.40">
    <property type="entry name" value="lambda repressor-like DNA-binding domains"/>
    <property type="match status" value="1"/>
</dbReference>
<dbReference type="Pfam" id="PF07022">
    <property type="entry name" value="Phage_CI_repr"/>
    <property type="match status" value="1"/>
</dbReference>
<dbReference type="Pfam" id="PF13426">
    <property type="entry name" value="PAS_9"/>
    <property type="match status" value="1"/>
</dbReference>
<dbReference type="RefSeq" id="WP_167942194.1">
    <property type="nucleotide sequence ID" value="NZ_JAATJA010000003.1"/>
</dbReference>
<evidence type="ECO:0000256" key="3">
    <source>
        <dbReference type="ARBA" id="ARBA00022553"/>
    </source>
</evidence>
<organism evidence="7 8">
    <name type="scientific">Desulfobaculum xiamenense</name>
    <dbReference type="NCBI Taxonomy" id="995050"/>
    <lineage>
        <taxon>Bacteria</taxon>
        <taxon>Pseudomonadati</taxon>
        <taxon>Thermodesulfobacteriota</taxon>
        <taxon>Desulfovibrionia</taxon>
        <taxon>Desulfovibrionales</taxon>
        <taxon>Desulfovibrionaceae</taxon>
        <taxon>Desulfobaculum</taxon>
    </lineage>
</organism>
<comment type="catalytic activity">
    <reaction evidence="1">
        <text>ATP + protein L-histidine = ADP + protein N-phospho-L-histidine.</text>
        <dbReference type="EC" id="2.7.13.3"/>
    </reaction>
</comment>
<keyword evidence="3" id="KW-0597">Phosphoprotein</keyword>
<dbReference type="InterPro" id="IPR013656">
    <property type="entry name" value="PAS_4"/>
</dbReference>
<dbReference type="InterPro" id="IPR000014">
    <property type="entry name" value="PAS"/>
</dbReference>
<dbReference type="Pfam" id="PF08448">
    <property type="entry name" value="PAS_4"/>
    <property type="match status" value="2"/>
</dbReference>
<name>A0A846QQ50_9BACT</name>
<dbReference type="CDD" id="cd00130">
    <property type="entry name" value="PAS"/>
    <property type="match status" value="4"/>
</dbReference>
<dbReference type="PANTHER" id="PTHR43304:SF1">
    <property type="entry name" value="PAC DOMAIN-CONTAINING PROTEIN"/>
    <property type="match status" value="1"/>
</dbReference>
<dbReference type="EMBL" id="JAATJA010000003">
    <property type="protein sequence ID" value="NJB69110.1"/>
    <property type="molecule type" value="Genomic_DNA"/>
</dbReference>
<comment type="caution">
    <text evidence="7">The sequence shown here is derived from an EMBL/GenBank/DDBJ whole genome shotgun (WGS) entry which is preliminary data.</text>
</comment>
<dbReference type="GO" id="GO:0045892">
    <property type="term" value="P:negative regulation of DNA-templated transcription"/>
    <property type="evidence" value="ECO:0007669"/>
    <property type="project" value="InterPro"/>
</dbReference>
<evidence type="ECO:0000256" key="1">
    <source>
        <dbReference type="ARBA" id="ARBA00000085"/>
    </source>
</evidence>
<gene>
    <name evidence="7" type="ORF">GGQ74_002804</name>
</gene>
<reference evidence="7 8" key="1">
    <citation type="submission" date="2020-03" db="EMBL/GenBank/DDBJ databases">
        <title>Genomic Encyclopedia of Type Strains, Phase IV (KMG-IV): sequencing the most valuable type-strain genomes for metagenomic binning, comparative biology and taxonomic classification.</title>
        <authorList>
            <person name="Goeker M."/>
        </authorList>
    </citation>
    <scope>NUCLEOTIDE SEQUENCE [LARGE SCALE GENOMIC DNA]</scope>
    <source>
        <strain evidence="7 8">DSM 24233</strain>
    </source>
</reference>
<evidence type="ECO:0000256" key="4">
    <source>
        <dbReference type="ARBA" id="ARBA00022679"/>
    </source>
</evidence>
<accession>A0A846QQ50</accession>
<evidence type="ECO:0000256" key="2">
    <source>
        <dbReference type="ARBA" id="ARBA00012438"/>
    </source>
</evidence>
<dbReference type="InterPro" id="IPR052162">
    <property type="entry name" value="Sensor_kinase/Photoreceptor"/>
</dbReference>
<dbReference type="GO" id="GO:0003677">
    <property type="term" value="F:DNA binding"/>
    <property type="evidence" value="ECO:0007669"/>
    <property type="project" value="InterPro"/>
</dbReference>
<dbReference type="SUPFAM" id="SSF55785">
    <property type="entry name" value="PYP-like sensor domain (PAS domain)"/>
    <property type="match status" value="3"/>
</dbReference>
<dbReference type="SMART" id="SM00091">
    <property type="entry name" value="PAS"/>
    <property type="match status" value="4"/>
</dbReference>
<evidence type="ECO:0000256" key="5">
    <source>
        <dbReference type="ARBA" id="ARBA00022777"/>
    </source>
</evidence>
<proteinExistence type="predicted"/>
<protein>
    <recommendedName>
        <fullName evidence="2">histidine kinase</fullName>
        <ecNumber evidence="2">2.7.13.3</ecNumber>
    </recommendedName>
</protein>
<feature type="domain" description="PAS" evidence="6">
    <location>
        <begin position="19"/>
        <end position="73"/>
    </location>
</feature>
<feature type="domain" description="PAS" evidence="6">
    <location>
        <begin position="129"/>
        <end position="179"/>
    </location>
</feature>
<keyword evidence="5" id="KW-0418">Kinase</keyword>
<dbReference type="EC" id="2.7.13.3" evidence="2"/>